<feature type="compositionally biased region" description="Acidic residues" evidence="1">
    <location>
        <begin position="928"/>
        <end position="942"/>
    </location>
</feature>
<dbReference type="FunCoup" id="A0A151Z3I7">
    <property type="interactions" value="738"/>
</dbReference>
<gene>
    <name evidence="2" type="ORF">DLAC_11223</name>
</gene>
<feature type="compositionally biased region" description="Low complexity" evidence="1">
    <location>
        <begin position="280"/>
        <end position="299"/>
    </location>
</feature>
<reference evidence="2 3" key="1">
    <citation type="submission" date="2015-12" db="EMBL/GenBank/DDBJ databases">
        <title>Dictyostelia acquired genes for synthesis and detection of signals that induce cell-type specialization by lateral gene transfer from prokaryotes.</title>
        <authorList>
            <person name="Gloeckner G."/>
            <person name="Schaap P."/>
        </authorList>
    </citation>
    <scope>NUCLEOTIDE SEQUENCE [LARGE SCALE GENOMIC DNA]</scope>
    <source>
        <strain evidence="2 3">TK</strain>
    </source>
</reference>
<accession>A0A151Z3I7</accession>
<evidence type="ECO:0000256" key="1">
    <source>
        <dbReference type="SAM" id="MobiDB-lite"/>
    </source>
</evidence>
<dbReference type="AlphaFoldDB" id="A0A151Z3I7"/>
<evidence type="ECO:0000313" key="2">
    <source>
        <dbReference type="EMBL" id="KYQ88505.1"/>
    </source>
</evidence>
<dbReference type="EMBL" id="LODT01000051">
    <property type="protein sequence ID" value="KYQ88505.1"/>
    <property type="molecule type" value="Genomic_DNA"/>
</dbReference>
<feature type="region of interest" description="Disordered" evidence="1">
    <location>
        <begin position="280"/>
        <end position="319"/>
    </location>
</feature>
<keyword evidence="3" id="KW-1185">Reference proteome</keyword>
<dbReference type="Proteomes" id="UP000076078">
    <property type="component" value="Unassembled WGS sequence"/>
</dbReference>
<evidence type="ECO:0000313" key="3">
    <source>
        <dbReference type="Proteomes" id="UP000076078"/>
    </source>
</evidence>
<feature type="compositionally biased region" description="Polar residues" evidence="1">
    <location>
        <begin position="949"/>
        <end position="962"/>
    </location>
</feature>
<feature type="compositionally biased region" description="Low complexity" evidence="1">
    <location>
        <begin position="115"/>
        <end position="139"/>
    </location>
</feature>
<sequence>MKIDEWFQQFQCIDLPKIESKWNKKKIQKKHLENFVSQVESLLSLLEKLLKQYTGGSNNISKSWPTLFHSRMLLASDTLNFKAQRHLNNILSLYLKYSNKKEKFQINTFIQNEQYSYPPQHPSQPQATQQQQQQSQQEKQQNEEKHLLNTIAESMLEYMSTHYLDPDNSLIGYYAHPNLVDLFVQQQKYRKIRAIPSNQDLTNKSSTNIQAGDSTYTSLITTLPVIQNLSNNGGVSSIGSSSSSSQHHHNTSKYNSNNLKSLKNAYHYIGAEITGFNSSPISSASSSSSTSSSSSSYSSHHNHHQHSSSNTSNISNQSTFSHGSWKKKKELSVEYLLDLIENWSKMKNREISEEVKEFLRSKDKLGIFKGDLVIIKTNNKDNMATKYMFARFNGQVCDSFANTGSKRYSSSQNMEYLSVYVNAQESEWVWVARDDVYKFSRDMMDNLSSSRRIATLIECPSYKLQKIIQIKEIEYLRDYLEKNSISPVLLDKLENQTVTLRDLRELRSMGLILSQLSNNLPHDLVLSIQKMVSAEVGRFLSQMDPLSIYPPTKKDFLETLDKYPMTRPSHLKTHASYLKVHCETTISKLISQKLEILDGSRKIKVVNWWLNLIKDQVDEYLIERGFDPKAVPTNYTQSPPQNIQKVAHNLLVLHNVLPSAGSFDPSILDLIKKLKDEIYPVIQDFNQNIKFILYEWLDIPIDNIQDFNTDLSSSPTKSTAEQVQIFYQYLEKNSVTLSPENISKIKRMIKDIEYLTEMINLESSISEFSLDDDRRFETHTDIIPISGLIFGRLFRIENESRTVLECWRDPKIKISPIGNISPRSRTIDLGQTTPIPHHVHNTSPVSYSSSPTLSTPPVKQDHKPRHSIPEIIVDTCQTPPQPDHQNHGSNNLTCNTIVSNCTTSMNVDDQLTNEISDVNESIASQSFAEEDYVDDDDIEEEEEYKKPSFSKSPSLQNALNQHHQTSEFIDEACTQLTIAQQINRTNQSTSSIETVIFNGKGSIHQISASLVKDNLLHRESSDILKKSSSTTVSTSLPNLSTLSTEYDHSKENLNFMEPLGSSTTASDLSFSTPIPIVSPEKAKQKKKRFWAVPFFSNLMRRKSTSPSSPSLKAK</sequence>
<protein>
    <submittedName>
        <fullName evidence="2">Uncharacterized protein</fullName>
    </submittedName>
</protein>
<feature type="region of interest" description="Disordered" evidence="1">
    <location>
        <begin position="828"/>
        <end position="864"/>
    </location>
</feature>
<comment type="caution">
    <text evidence="2">The sequence shown here is derived from an EMBL/GenBank/DDBJ whole genome shotgun (WGS) entry which is preliminary data.</text>
</comment>
<feature type="region of interest" description="Disordered" evidence="1">
    <location>
        <begin position="115"/>
        <end position="143"/>
    </location>
</feature>
<dbReference type="OrthoDB" id="20012at2759"/>
<proteinExistence type="predicted"/>
<feature type="region of interest" description="Disordered" evidence="1">
    <location>
        <begin position="921"/>
        <end position="962"/>
    </location>
</feature>
<feature type="compositionally biased region" description="Low complexity" evidence="1">
    <location>
        <begin position="842"/>
        <end position="857"/>
    </location>
</feature>
<feature type="compositionally biased region" description="Low complexity" evidence="1">
    <location>
        <begin position="235"/>
        <end position="245"/>
    </location>
</feature>
<dbReference type="InParanoid" id="A0A151Z3I7"/>
<name>A0A151Z3I7_TIELA</name>
<feature type="compositionally biased region" description="Low complexity" evidence="1">
    <location>
        <begin position="307"/>
        <end position="318"/>
    </location>
</feature>
<organism evidence="2 3">
    <name type="scientific">Tieghemostelium lacteum</name>
    <name type="common">Slime mold</name>
    <name type="synonym">Dictyostelium lacteum</name>
    <dbReference type="NCBI Taxonomy" id="361077"/>
    <lineage>
        <taxon>Eukaryota</taxon>
        <taxon>Amoebozoa</taxon>
        <taxon>Evosea</taxon>
        <taxon>Eumycetozoa</taxon>
        <taxon>Dictyostelia</taxon>
        <taxon>Dictyosteliales</taxon>
        <taxon>Raperosteliaceae</taxon>
        <taxon>Tieghemostelium</taxon>
    </lineage>
</organism>
<feature type="region of interest" description="Disordered" evidence="1">
    <location>
        <begin position="235"/>
        <end position="257"/>
    </location>
</feature>